<dbReference type="Proteomes" id="UP000636479">
    <property type="component" value="Unassembled WGS sequence"/>
</dbReference>
<dbReference type="OrthoDB" id="3068835at2759"/>
<protein>
    <submittedName>
        <fullName evidence="2">Uncharacterized protein</fullName>
    </submittedName>
</protein>
<dbReference type="PANTHER" id="PTHR38887">
    <property type="entry name" value="CHROMOSOME 21, WHOLE GENOME SHOTGUN SEQUENCE"/>
    <property type="match status" value="1"/>
</dbReference>
<comment type="caution">
    <text evidence="2">The sequence shown here is derived from an EMBL/GenBank/DDBJ whole genome shotgun (WGS) entry which is preliminary data.</text>
</comment>
<feature type="compositionally biased region" description="Acidic residues" evidence="1">
    <location>
        <begin position="415"/>
        <end position="435"/>
    </location>
</feature>
<organism evidence="2 3">
    <name type="scientific">Mycena indigotica</name>
    <dbReference type="NCBI Taxonomy" id="2126181"/>
    <lineage>
        <taxon>Eukaryota</taxon>
        <taxon>Fungi</taxon>
        <taxon>Dikarya</taxon>
        <taxon>Basidiomycota</taxon>
        <taxon>Agaricomycotina</taxon>
        <taxon>Agaricomycetes</taxon>
        <taxon>Agaricomycetidae</taxon>
        <taxon>Agaricales</taxon>
        <taxon>Marasmiineae</taxon>
        <taxon>Mycenaceae</taxon>
        <taxon>Mycena</taxon>
    </lineage>
</organism>
<feature type="compositionally biased region" description="Basic and acidic residues" evidence="1">
    <location>
        <begin position="402"/>
        <end position="414"/>
    </location>
</feature>
<reference evidence="2" key="1">
    <citation type="submission" date="2020-05" db="EMBL/GenBank/DDBJ databases">
        <title>Mycena genomes resolve the evolution of fungal bioluminescence.</title>
        <authorList>
            <person name="Tsai I.J."/>
        </authorList>
    </citation>
    <scope>NUCLEOTIDE SEQUENCE</scope>
    <source>
        <strain evidence="2">171206Taipei</strain>
    </source>
</reference>
<dbReference type="GeneID" id="59347471"/>
<evidence type="ECO:0000313" key="2">
    <source>
        <dbReference type="EMBL" id="KAF7298809.1"/>
    </source>
</evidence>
<evidence type="ECO:0000256" key="1">
    <source>
        <dbReference type="SAM" id="MobiDB-lite"/>
    </source>
</evidence>
<evidence type="ECO:0000313" key="3">
    <source>
        <dbReference type="Proteomes" id="UP000636479"/>
    </source>
</evidence>
<dbReference type="EMBL" id="JACAZF010000007">
    <property type="protein sequence ID" value="KAF7298809.1"/>
    <property type="molecule type" value="Genomic_DNA"/>
</dbReference>
<keyword evidence="3" id="KW-1185">Reference proteome</keyword>
<proteinExistence type="predicted"/>
<feature type="region of interest" description="Disordered" evidence="1">
    <location>
        <begin position="402"/>
        <end position="435"/>
    </location>
</feature>
<dbReference type="RefSeq" id="XP_037218197.1">
    <property type="nucleotide sequence ID" value="XM_037364955.1"/>
</dbReference>
<dbReference type="InterPro" id="IPR053221">
    <property type="entry name" value="Burnettramic_acid_biosynth"/>
</dbReference>
<sequence length="435" mass="47999">MASPSFPQPHTPSDGQLERDTDLLIQNFLPPPGPPPAYAAPSLPLPFCVPQIAPSYEAPFARGFNPAINAVGVPQDEFLAFIDGLNNAITASPPLRVVDVAGKVIGFIPYHWTIIAGAVMQTVAQTGMHILSKTLTDRYLRAANERIFHPRNLSVRLCTSAAMQEIVKHSGNGAGPSTLDKIGRGVGTVLLHAPIPFSSRIVRSIADRPPKVPPSISSVGDGQYMTLSTQRRLAALEGHALPVNFEVPPPAKPADIMGSINQFGVKFDTWRTNRKESRIESRRRELARVNSALQQLGINPGQVQGPIQAGGSTQYLDWRDRREVRRAARRERRRERHGPGLIGSLIGPKESRLERRVKNADLLEHWAADKVLWVVIMNKDLDKTIGGLQHADGKENMERVDAETWKNQVLKEKEELDAESSDSESEDEDEADRKH</sequence>
<accession>A0A8H6W4C1</accession>
<gene>
    <name evidence="2" type="ORF">MIND_00828500</name>
</gene>
<dbReference type="AlphaFoldDB" id="A0A8H6W4C1"/>
<name>A0A8H6W4C1_9AGAR</name>
<dbReference type="PANTHER" id="PTHR38887:SF1">
    <property type="entry name" value="RAS MODIFICATION PROTEIN ERF4"/>
    <property type="match status" value="1"/>
</dbReference>